<evidence type="ECO:0000256" key="1">
    <source>
        <dbReference type="ARBA" id="ARBA00004308"/>
    </source>
</evidence>
<dbReference type="EMBL" id="CP053587">
    <property type="protein sequence ID" value="WNZ26911.1"/>
    <property type="molecule type" value="Genomic_DNA"/>
</dbReference>
<evidence type="ECO:0000256" key="3">
    <source>
        <dbReference type="ARBA" id="ARBA00022738"/>
    </source>
</evidence>
<dbReference type="RefSeq" id="WP_316436395.1">
    <property type="nucleotide sequence ID" value="NZ_CP053587.1"/>
</dbReference>
<reference evidence="9" key="1">
    <citation type="submission" date="2020-05" db="EMBL/GenBank/DDBJ databases">
        <authorList>
            <person name="Zhu T."/>
            <person name="Keshari N."/>
            <person name="Lu X."/>
        </authorList>
    </citation>
    <scope>NUCLEOTIDE SEQUENCE</scope>
    <source>
        <strain evidence="9">NK1-12</strain>
    </source>
</reference>
<evidence type="ECO:0000313" key="9">
    <source>
        <dbReference type="EMBL" id="WNZ26911.1"/>
    </source>
</evidence>
<dbReference type="InterPro" id="IPR001297">
    <property type="entry name" value="PBS_linker_dom"/>
</dbReference>
<evidence type="ECO:0000259" key="8">
    <source>
        <dbReference type="PROSITE" id="PS51445"/>
    </source>
</evidence>
<evidence type="ECO:0000256" key="5">
    <source>
        <dbReference type="ARBA" id="ARBA00023136"/>
    </source>
</evidence>
<keyword evidence="5 7" id="KW-0472">Membrane</keyword>
<organism evidence="9">
    <name type="scientific">Leptolyngbya sp. NK1-12</name>
    <dbReference type="NCBI Taxonomy" id="2547451"/>
    <lineage>
        <taxon>Bacteria</taxon>
        <taxon>Bacillati</taxon>
        <taxon>Cyanobacteriota</taxon>
        <taxon>Cyanophyceae</taxon>
        <taxon>Leptolyngbyales</taxon>
        <taxon>Leptolyngbyaceae</taxon>
        <taxon>Leptolyngbya group</taxon>
        <taxon>Leptolyngbya</taxon>
    </lineage>
</organism>
<dbReference type="AlphaFoldDB" id="A0AA97AL15"/>
<evidence type="ECO:0000256" key="6">
    <source>
        <dbReference type="PROSITE-ProRule" id="PRU00775"/>
    </source>
</evidence>
<dbReference type="GO" id="GO:0012505">
    <property type="term" value="C:endomembrane system"/>
    <property type="evidence" value="ECO:0007669"/>
    <property type="project" value="UniProtKB-SubCell"/>
</dbReference>
<keyword evidence="3 6" id="KW-0605">Phycobilisome</keyword>
<dbReference type="GO" id="GO:0030089">
    <property type="term" value="C:phycobilisome"/>
    <property type="evidence" value="ECO:0007669"/>
    <property type="project" value="UniProtKB-UniRule"/>
</dbReference>
<evidence type="ECO:0000256" key="4">
    <source>
        <dbReference type="ARBA" id="ARBA00023078"/>
    </source>
</evidence>
<keyword evidence="2" id="KW-0042">Antenna complex</keyword>
<name>A0AA97AL15_9CYAN</name>
<proteinExistence type="inferred from homology"/>
<dbReference type="InterPro" id="IPR038255">
    <property type="entry name" value="PBS_linker_sf"/>
</dbReference>
<feature type="transmembrane region" description="Helical" evidence="7">
    <location>
        <begin position="212"/>
        <end position="235"/>
    </location>
</feature>
<feature type="domain" description="PBS-linker" evidence="8">
    <location>
        <begin position="11"/>
        <end position="189"/>
    </location>
</feature>
<keyword evidence="7" id="KW-1133">Transmembrane helix</keyword>
<evidence type="ECO:0000313" key="10">
    <source>
        <dbReference type="EMBL" id="WNZ27876.1"/>
    </source>
</evidence>
<dbReference type="PROSITE" id="PS51445">
    <property type="entry name" value="PBS_LINKER"/>
    <property type="match status" value="1"/>
</dbReference>
<sequence length="238" mass="27466">MAISPLAFAPASDYTRVAGYEVPGDEHPRRFTTDYRTADELEQLIHAAYRQIFHEQQMLACTRQLRLESQLRAGQITVKQFIRGLLTSDAFRRLNYEVNNNYRFVDLVFQRVLGRSVFHHRESLAWAMIVAAQGWTAFIDALLESPEYTQTFGDHTVPFQRRRILPHQRLGHLPFQRTPRYGPAYRLSQPALAPSPQHRTPPAWQTWPWPRIALLLLSALLLSLALLTLQSLLLLPLS</sequence>
<evidence type="ECO:0000256" key="2">
    <source>
        <dbReference type="ARBA" id="ARBA00022549"/>
    </source>
</evidence>
<dbReference type="PANTHER" id="PTHR34011">
    <property type="entry name" value="PHYCOBILISOME 32.1 KDA LINKER POLYPEPTIDE, PHYCOCYANIN-ASSOCIATED, ROD 2-RELATED"/>
    <property type="match status" value="1"/>
</dbReference>
<protein>
    <submittedName>
        <fullName evidence="9">Phycobilisome rod-core linker polypeptide</fullName>
    </submittedName>
</protein>
<evidence type="ECO:0000256" key="7">
    <source>
        <dbReference type="SAM" id="Phobius"/>
    </source>
</evidence>
<dbReference type="GO" id="GO:0015979">
    <property type="term" value="P:photosynthesis"/>
    <property type="evidence" value="ECO:0007669"/>
    <property type="project" value="InterPro"/>
</dbReference>
<gene>
    <name evidence="9" type="ORF">HJG54_28710</name>
    <name evidence="10" type="ORF">HJG54_34190</name>
</gene>
<comment type="similarity">
    <text evidence="6">Belongs to the phycobilisome linker protein family.</text>
</comment>
<keyword evidence="7" id="KW-0812">Transmembrane</keyword>
<dbReference type="EMBL" id="CP053587">
    <property type="protein sequence ID" value="WNZ27876.1"/>
    <property type="molecule type" value="Genomic_DNA"/>
</dbReference>
<dbReference type="Pfam" id="PF00427">
    <property type="entry name" value="PBS_linker_poly"/>
    <property type="match status" value="1"/>
</dbReference>
<accession>A0AA97AL15</accession>
<comment type="subcellular location">
    <subcellularLocation>
        <location evidence="1">Endomembrane system</location>
    </subcellularLocation>
</comment>
<dbReference type="Gene3D" id="1.10.3130.20">
    <property type="entry name" value="Phycobilisome linker domain"/>
    <property type="match status" value="1"/>
</dbReference>
<keyword evidence="4" id="KW-0793">Thylakoid</keyword>